<sequence>MSNTKARLTPRELTQMTLEILEGVKSLDLVEIDLKGESALADFILLASGTSTAHARGIHDRVYYGLKQHGILPLGVEGESEGEWILMDYDSMILHIFTEEAREAYRFEELHQRAQQRRIE</sequence>
<keyword evidence="2" id="KW-0810">Translation regulation</keyword>
<dbReference type="InterPro" id="IPR043519">
    <property type="entry name" value="NT_sf"/>
</dbReference>
<evidence type="ECO:0000256" key="2">
    <source>
        <dbReference type="HAMAP-Rule" id="MF_01477"/>
    </source>
</evidence>
<evidence type="ECO:0000256" key="1">
    <source>
        <dbReference type="ARBA" id="ARBA00010574"/>
    </source>
</evidence>
<dbReference type="Gene3D" id="3.30.460.10">
    <property type="entry name" value="Beta Polymerase, domain 2"/>
    <property type="match status" value="1"/>
</dbReference>
<dbReference type="SUPFAM" id="SSF81301">
    <property type="entry name" value="Nucleotidyltransferase"/>
    <property type="match status" value="1"/>
</dbReference>
<dbReference type="GO" id="GO:0005737">
    <property type="term" value="C:cytoplasm"/>
    <property type="evidence" value="ECO:0007669"/>
    <property type="project" value="UniProtKB-SubCell"/>
</dbReference>
<comment type="subcellular location">
    <subcellularLocation>
        <location evidence="2">Cytoplasm</location>
    </subcellularLocation>
</comment>
<protein>
    <recommendedName>
        <fullName evidence="2">Ribosomal silencing factor RsfS</fullName>
    </recommendedName>
</protein>
<dbReference type="Proteomes" id="UP000178449">
    <property type="component" value="Unassembled WGS sequence"/>
</dbReference>
<dbReference type="NCBIfam" id="TIGR00090">
    <property type="entry name" value="rsfS_iojap_ybeB"/>
    <property type="match status" value="1"/>
</dbReference>
<comment type="caution">
    <text evidence="3">The sequence shown here is derived from an EMBL/GenBank/DDBJ whole genome shotgun (WGS) entry which is preliminary data.</text>
</comment>
<dbReference type="STRING" id="1817772.A2527_05520"/>
<dbReference type="InterPro" id="IPR004394">
    <property type="entry name" value="Iojap/RsfS/C7orf30"/>
</dbReference>
<dbReference type="GO" id="GO:0042256">
    <property type="term" value="P:cytosolic ribosome assembly"/>
    <property type="evidence" value="ECO:0007669"/>
    <property type="project" value="UniProtKB-UniRule"/>
</dbReference>
<name>A0A1F6G959_9PROT</name>
<dbReference type="GO" id="GO:0090071">
    <property type="term" value="P:negative regulation of ribosome biogenesis"/>
    <property type="evidence" value="ECO:0007669"/>
    <property type="project" value="UniProtKB-UniRule"/>
</dbReference>
<proteinExistence type="inferred from homology"/>
<dbReference type="EMBL" id="MFNE01000036">
    <property type="protein sequence ID" value="OGG94644.1"/>
    <property type="molecule type" value="Genomic_DNA"/>
</dbReference>
<comment type="subunit">
    <text evidence="2">Interacts with ribosomal protein uL14 (rplN).</text>
</comment>
<comment type="function">
    <text evidence="2">Functions as a ribosomal silencing factor. Interacts with ribosomal protein uL14 (rplN), blocking formation of intersubunit bridge B8. Prevents association of the 30S and 50S ribosomal subunits and the formation of functional ribosomes, thus repressing translation.</text>
</comment>
<comment type="similarity">
    <text evidence="1 2">Belongs to the Iojap/RsfS family.</text>
</comment>
<keyword evidence="2" id="KW-0963">Cytoplasm</keyword>
<dbReference type="GO" id="GO:0043023">
    <property type="term" value="F:ribosomal large subunit binding"/>
    <property type="evidence" value="ECO:0007669"/>
    <property type="project" value="TreeGrafter"/>
</dbReference>
<dbReference type="PANTHER" id="PTHR21043">
    <property type="entry name" value="IOJAP SUPERFAMILY ORTHOLOG"/>
    <property type="match status" value="1"/>
</dbReference>
<organism evidence="3 4">
    <name type="scientific">Candidatus Lambdaproteobacteria bacterium RIFOXYD2_FULL_50_16</name>
    <dbReference type="NCBI Taxonomy" id="1817772"/>
    <lineage>
        <taxon>Bacteria</taxon>
        <taxon>Pseudomonadati</taxon>
        <taxon>Pseudomonadota</taxon>
        <taxon>Candidatus Lambdaproteobacteria</taxon>
    </lineage>
</organism>
<accession>A0A1F6G959</accession>
<dbReference type="Pfam" id="PF02410">
    <property type="entry name" value="RsfS"/>
    <property type="match status" value="1"/>
</dbReference>
<evidence type="ECO:0000313" key="3">
    <source>
        <dbReference type="EMBL" id="OGG94644.1"/>
    </source>
</evidence>
<dbReference type="AlphaFoldDB" id="A0A1F6G959"/>
<dbReference type="GO" id="GO:0017148">
    <property type="term" value="P:negative regulation of translation"/>
    <property type="evidence" value="ECO:0007669"/>
    <property type="project" value="UniProtKB-UniRule"/>
</dbReference>
<gene>
    <name evidence="2" type="primary">rsfS</name>
    <name evidence="3" type="ORF">A2527_05520</name>
</gene>
<dbReference type="PANTHER" id="PTHR21043:SF0">
    <property type="entry name" value="MITOCHONDRIAL ASSEMBLY OF RIBOSOMAL LARGE SUBUNIT PROTEIN 1"/>
    <property type="match status" value="1"/>
</dbReference>
<evidence type="ECO:0000313" key="4">
    <source>
        <dbReference type="Proteomes" id="UP000178449"/>
    </source>
</evidence>
<reference evidence="3 4" key="1">
    <citation type="journal article" date="2016" name="Nat. Commun.">
        <title>Thousands of microbial genomes shed light on interconnected biogeochemical processes in an aquifer system.</title>
        <authorList>
            <person name="Anantharaman K."/>
            <person name="Brown C.T."/>
            <person name="Hug L.A."/>
            <person name="Sharon I."/>
            <person name="Castelle C.J."/>
            <person name="Probst A.J."/>
            <person name="Thomas B.C."/>
            <person name="Singh A."/>
            <person name="Wilkins M.J."/>
            <person name="Karaoz U."/>
            <person name="Brodie E.L."/>
            <person name="Williams K.H."/>
            <person name="Hubbard S.S."/>
            <person name="Banfield J.F."/>
        </authorList>
    </citation>
    <scope>NUCLEOTIDE SEQUENCE [LARGE SCALE GENOMIC DNA]</scope>
</reference>
<keyword evidence="2" id="KW-0678">Repressor</keyword>
<dbReference type="HAMAP" id="MF_01477">
    <property type="entry name" value="Iojap_RsfS"/>
    <property type="match status" value="1"/>
</dbReference>